<dbReference type="GO" id="GO:0016874">
    <property type="term" value="F:ligase activity"/>
    <property type="evidence" value="ECO:0007669"/>
    <property type="project" value="UniProtKB-KW"/>
</dbReference>
<evidence type="ECO:0000259" key="2">
    <source>
        <dbReference type="Pfam" id="PF08245"/>
    </source>
</evidence>
<dbReference type="InterPro" id="IPR036565">
    <property type="entry name" value="Mur-like_cat_sf"/>
</dbReference>
<evidence type="ECO:0000313" key="4">
    <source>
        <dbReference type="EMBL" id="MFD1530815.1"/>
    </source>
</evidence>
<comment type="similarity">
    <text evidence="1">Belongs to the MurCDEF family. MurT subfamily.</text>
</comment>
<keyword evidence="1 4" id="KW-0436">Ligase</keyword>
<keyword evidence="5" id="KW-1185">Reference proteome</keyword>
<dbReference type="HAMAP" id="MF_02214">
    <property type="entry name" value="Lipid_II_synth_MurT"/>
    <property type="match status" value="1"/>
</dbReference>
<feature type="binding site" evidence="1">
    <location>
        <position position="196"/>
    </location>
    <ligand>
        <name>Zn(2+)</name>
        <dbReference type="ChEBI" id="CHEBI:29105"/>
    </ligand>
</feature>
<evidence type="ECO:0000259" key="3">
    <source>
        <dbReference type="Pfam" id="PF08353"/>
    </source>
</evidence>
<dbReference type="PANTHER" id="PTHR23135:SF7">
    <property type="entry name" value="LIPID II ISOGLUTAMINYL SYNTHASE (GLUTAMINE-HYDROLYZING) SUBUNIT MURT"/>
    <property type="match status" value="1"/>
</dbReference>
<comment type="catalytic activity">
    <reaction evidence="1">
        <text>beta-D-GlcNAc-(1-&gt;4)-Mur2Ac(oyl-L-Ala-gamma-D-O-P-Glu-L-Lys-D-Ala-D-Ala)-di-trans,octa-cis-undecaprenyl diphosphate + NH4(+) = beta-D-GlcNAc-(1-&gt;4)-Mur2Ac(oyl-L-Ala-D-isoglutaminyl-L-Lys-D-Ala-D-Ala)-di-trans,octa-cis-undecaprenyl diphosphate + phosphate + H(+)</text>
        <dbReference type="Rhea" id="RHEA:57932"/>
        <dbReference type="ChEBI" id="CHEBI:15378"/>
        <dbReference type="ChEBI" id="CHEBI:28938"/>
        <dbReference type="ChEBI" id="CHEBI:43474"/>
        <dbReference type="ChEBI" id="CHEBI:62233"/>
        <dbReference type="ChEBI" id="CHEBI:143132"/>
    </reaction>
</comment>
<accession>A0ABW4FJM8</accession>
<evidence type="ECO:0000256" key="1">
    <source>
        <dbReference type="HAMAP-Rule" id="MF_02214"/>
    </source>
</evidence>
<comment type="caution">
    <text evidence="4">The sequence shown here is derived from an EMBL/GenBank/DDBJ whole genome shotgun (WGS) entry which is preliminary data.</text>
</comment>
<organism evidence="4 5">
    <name type="scientific">Pseudonocardia aurantiaca</name>
    <dbReference type="NCBI Taxonomy" id="75290"/>
    <lineage>
        <taxon>Bacteria</taxon>
        <taxon>Bacillati</taxon>
        <taxon>Actinomycetota</taxon>
        <taxon>Actinomycetes</taxon>
        <taxon>Pseudonocardiales</taxon>
        <taxon>Pseudonocardiaceae</taxon>
        <taxon>Pseudonocardia</taxon>
    </lineage>
</organism>
<comment type="catalytic activity">
    <reaction evidence="1">
        <text>beta-D-GlcNAc-(1-&gt;4)-Mur2Ac(oyl-L-Ala-gamma-D-Glu-L-Lys-D-Ala-D-Ala)-di-trans,octa-cis-undecaprenyl diphosphate + L-glutamine + ATP + H2O = beta-D-GlcNAc-(1-&gt;4)-Mur2Ac(oyl-L-Ala-D-isoglutaminyl-L-Lys-D-Ala-D-Ala)-di-trans,octa-cis-undecaprenyl diphosphate + L-glutamate + ADP + phosphate + H(+)</text>
        <dbReference type="Rhea" id="RHEA:57928"/>
        <dbReference type="ChEBI" id="CHEBI:15377"/>
        <dbReference type="ChEBI" id="CHEBI:15378"/>
        <dbReference type="ChEBI" id="CHEBI:29985"/>
        <dbReference type="ChEBI" id="CHEBI:30616"/>
        <dbReference type="ChEBI" id="CHEBI:43474"/>
        <dbReference type="ChEBI" id="CHEBI:58359"/>
        <dbReference type="ChEBI" id="CHEBI:60033"/>
        <dbReference type="ChEBI" id="CHEBI:62233"/>
        <dbReference type="ChEBI" id="CHEBI:456216"/>
        <dbReference type="EC" id="6.3.5.13"/>
    </reaction>
</comment>
<reference evidence="5" key="1">
    <citation type="journal article" date="2019" name="Int. J. Syst. Evol. Microbiol.">
        <title>The Global Catalogue of Microorganisms (GCM) 10K type strain sequencing project: providing services to taxonomists for standard genome sequencing and annotation.</title>
        <authorList>
            <consortium name="The Broad Institute Genomics Platform"/>
            <consortium name="The Broad Institute Genome Sequencing Center for Infectious Disease"/>
            <person name="Wu L."/>
            <person name="Ma J."/>
        </authorList>
    </citation>
    <scope>NUCLEOTIDE SEQUENCE [LARGE SCALE GENOMIC DNA]</scope>
    <source>
        <strain evidence="5">JCM 12165</strain>
    </source>
</reference>
<comment type="pathway">
    <text evidence="1">Cell wall biogenesis; peptidoglycan biosynthesis.</text>
</comment>
<evidence type="ECO:0000313" key="5">
    <source>
        <dbReference type="Proteomes" id="UP001597145"/>
    </source>
</evidence>
<keyword evidence="1" id="KW-0133">Cell shape</keyword>
<comment type="function">
    <text evidence="1">The lipid II isoglutaminyl synthase complex catalyzes the formation of alpha-D-isoglutamine in the cell wall lipid II stem peptide. The MurT subunit catalyzes the ATP-dependent amidation of D-glutamate residue of lipid II, converting it to an isoglutamine residue.</text>
</comment>
<dbReference type="PANTHER" id="PTHR23135">
    <property type="entry name" value="MUR LIGASE FAMILY MEMBER"/>
    <property type="match status" value="1"/>
</dbReference>
<dbReference type="InterPro" id="IPR043703">
    <property type="entry name" value="Lipid_II_synth_MurT"/>
</dbReference>
<dbReference type="Pfam" id="PF08245">
    <property type="entry name" value="Mur_ligase_M"/>
    <property type="match status" value="1"/>
</dbReference>
<feature type="domain" description="Lipid II isoglutaminyl synthase (glutamine-hydrolyzing) subunit MurT C-terminal" evidence="3">
    <location>
        <begin position="303"/>
        <end position="400"/>
    </location>
</feature>
<keyword evidence="1" id="KW-0479">Metal-binding</keyword>
<gene>
    <name evidence="1" type="primary">murT</name>
    <name evidence="4" type="ORF">ACFSCY_15315</name>
</gene>
<dbReference type="InterPro" id="IPR013564">
    <property type="entry name" value="MurT_C"/>
</dbReference>
<name>A0ABW4FJM8_9PSEU</name>
<dbReference type="Pfam" id="PF08353">
    <property type="entry name" value="MurT_C"/>
    <property type="match status" value="1"/>
</dbReference>
<dbReference type="Gene3D" id="3.40.1190.10">
    <property type="entry name" value="Mur-like, catalytic domain"/>
    <property type="match status" value="1"/>
</dbReference>
<keyword evidence="1" id="KW-0961">Cell wall biogenesis/degradation</keyword>
<comment type="subunit">
    <text evidence="1">Forms a heterodimer with GatD.</text>
</comment>
<comment type="catalytic activity">
    <reaction evidence="1">
        <text>beta-D-GlcNAc-(1-&gt;4)-Mur2Ac(oyl-L-Ala-gamma-D-Glu-L-Lys-D-Ala-D-Ala)-di-trans,octa-cis-undecaprenyl diphosphate + ATP = beta-D-GlcNAc-(1-&gt;4)-Mur2Ac(oyl-L-Ala-gamma-D-O-P-Glu-L-Lys-D-Ala-D-Ala)-di-trans,octa-cis-undecaprenyl diphosphate + ADP</text>
        <dbReference type="Rhea" id="RHEA:59488"/>
        <dbReference type="ChEBI" id="CHEBI:30616"/>
        <dbReference type="ChEBI" id="CHEBI:60033"/>
        <dbReference type="ChEBI" id="CHEBI:143132"/>
        <dbReference type="ChEBI" id="CHEBI:456216"/>
    </reaction>
</comment>
<keyword evidence="1" id="KW-0862">Zinc</keyword>
<dbReference type="EMBL" id="JBHUCP010000009">
    <property type="protein sequence ID" value="MFD1530815.1"/>
    <property type="molecule type" value="Genomic_DNA"/>
</dbReference>
<feature type="binding site" evidence="1">
    <location>
        <position position="217"/>
    </location>
    <ligand>
        <name>Zn(2+)</name>
        <dbReference type="ChEBI" id="CHEBI:29105"/>
    </ligand>
</feature>
<dbReference type="RefSeq" id="WP_379659787.1">
    <property type="nucleotide sequence ID" value="NZ_BAAAJG010000002.1"/>
</dbReference>
<dbReference type="SUPFAM" id="SSF53623">
    <property type="entry name" value="MurD-like peptide ligases, catalytic domain"/>
    <property type="match status" value="1"/>
</dbReference>
<feature type="active site" evidence="1">
    <location>
        <position position="336"/>
    </location>
</feature>
<feature type="binding site" evidence="1">
    <location>
        <position position="193"/>
    </location>
    <ligand>
        <name>Zn(2+)</name>
        <dbReference type="ChEBI" id="CHEBI:29105"/>
    </ligand>
</feature>
<dbReference type="EC" id="6.3.5.13" evidence="1"/>
<feature type="domain" description="Mur ligase central" evidence="2">
    <location>
        <begin position="51"/>
        <end position="265"/>
    </location>
</feature>
<keyword evidence="1" id="KW-0547">Nucleotide-binding</keyword>
<keyword evidence="1" id="KW-0067">ATP-binding</keyword>
<keyword evidence="1" id="KW-0573">Peptidoglycan synthesis</keyword>
<protein>
    <recommendedName>
        <fullName evidence="1">Lipid II isoglutaminyl synthase (glutamine-hydrolyzing) subunit MurT</fullName>
        <ecNumber evidence="1">6.3.5.13</ecNumber>
    </recommendedName>
</protein>
<dbReference type="InterPro" id="IPR013221">
    <property type="entry name" value="Mur_ligase_cen"/>
</dbReference>
<sequence length="419" mass="43350">MPVAVRVGRAAGWVSRRLGIGAGVVIGGRVTLALAPSALSRLAAGRQVVLVSGTNGKTTTSHLLAAALRTAGRVAHNATGANMPDGAVAALAADRDAPMAVLEIDELHLAAVAAAVDPAVVVLLNLSRDQLDRGSEVRAVASVLAGALAAHPRTVAVVNADDPMVVWAASQSTRASTVWVSTGGRWNGDATSCPRCGTTLRRGVNVVGSADGDLWRCRCGLARPVPEWVAAEAAAVTSDGLEIPVGLRLPGRFNMGNAVTAMAAAAQLGIEPRRAAAAMSQLPDVAGRYTIVTYRGRKLRLLLAKNPAGWAEMLGLLDEPRPLLVVVNAREPDGRDTSWLWDVPFEELTGRPVVAAGEHAADLGVRLTYAGIEHVTAADPLAAIALLPTGDVDVVANYTAFHGLRRRLIAETAGAEATT</sequence>
<dbReference type="Proteomes" id="UP001597145">
    <property type="component" value="Unassembled WGS sequence"/>
</dbReference>
<feature type="binding site" evidence="1">
    <location>
        <position position="219"/>
    </location>
    <ligand>
        <name>Zn(2+)</name>
        <dbReference type="ChEBI" id="CHEBI:29105"/>
    </ligand>
</feature>
<proteinExistence type="inferred from homology"/>